<dbReference type="InterPro" id="IPR035919">
    <property type="entry name" value="EAL_sf"/>
</dbReference>
<dbReference type="Gene3D" id="3.30.70.270">
    <property type="match status" value="1"/>
</dbReference>
<gene>
    <name evidence="4" type="ORF">E4V82_19400</name>
</gene>
<dbReference type="InterPro" id="IPR000014">
    <property type="entry name" value="PAS"/>
</dbReference>
<feature type="domain" description="EAL" evidence="2">
    <location>
        <begin position="378"/>
        <end position="632"/>
    </location>
</feature>
<dbReference type="SMART" id="SM00267">
    <property type="entry name" value="GGDEF"/>
    <property type="match status" value="1"/>
</dbReference>
<dbReference type="SUPFAM" id="SSF55073">
    <property type="entry name" value="Nucleotide cyclase"/>
    <property type="match status" value="1"/>
</dbReference>
<evidence type="ECO:0000259" key="2">
    <source>
        <dbReference type="PROSITE" id="PS50883"/>
    </source>
</evidence>
<dbReference type="CDD" id="cd01948">
    <property type="entry name" value="EAL"/>
    <property type="match status" value="1"/>
</dbReference>
<dbReference type="SMART" id="SM00052">
    <property type="entry name" value="EAL"/>
    <property type="match status" value="1"/>
</dbReference>
<dbReference type="InterPro" id="IPR001633">
    <property type="entry name" value="EAL_dom"/>
</dbReference>
<evidence type="ECO:0000313" key="4">
    <source>
        <dbReference type="EMBL" id="MPQ64260.1"/>
    </source>
</evidence>
<dbReference type="PROSITE" id="PS50887">
    <property type="entry name" value="GGDEF"/>
    <property type="match status" value="1"/>
</dbReference>
<evidence type="ECO:0000313" key="5">
    <source>
        <dbReference type="Proteomes" id="UP000342249"/>
    </source>
</evidence>
<dbReference type="Gene3D" id="3.30.450.20">
    <property type="entry name" value="PAS domain"/>
    <property type="match status" value="1"/>
</dbReference>
<feature type="domain" description="PAS" evidence="1">
    <location>
        <begin position="75"/>
        <end position="146"/>
    </location>
</feature>
<protein>
    <submittedName>
        <fullName evidence="4">EAL domain-containing protein</fullName>
    </submittedName>
</protein>
<dbReference type="PROSITE" id="PS50883">
    <property type="entry name" value="EAL"/>
    <property type="match status" value="1"/>
</dbReference>
<dbReference type="SMART" id="SM00091">
    <property type="entry name" value="PAS"/>
    <property type="match status" value="1"/>
</dbReference>
<evidence type="ECO:0000259" key="3">
    <source>
        <dbReference type="PROSITE" id="PS50887"/>
    </source>
</evidence>
<dbReference type="PROSITE" id="PS50112">
    <property type="entry name" value="PAS"/>
    <property type="match status" value="1"/>
</dbReference>
<dbReference type="InterPro" id="IPR043128">
    <property type="entry name" value="Rev_trsase/Diguanyl_cyclase"/>
</dbReference>
<dbReference type="InterPro" id="IPR035965">
    <property type="entry name" value="PAS-like_dom_sf"/>
</dbReference>
<dbReference type="Gene3D" id="3.20.20.450">
    <property type="entry name" value="EAL domain"/>
    <property type="match status" value="1"/>
</dbReference>
<name>A0A5N7J6B3_9CLOT</name>
<sequence length="636" mass="72813">MNVKKTAKIKISKFIKRAYIIFSNILTKKGRERFCKFGKRYKKFYVTCGRAVAVKEKLRVQYDEIHEKLAIIEKSQERYKLSLDSTNDAMWEIDLTTKMFSSSNRFNNITGYDKEVANSIENIIKLVLEEDREIVINDFIDLINGGILYYQCRLKLNFNGIDNRWFLIRSMCLRDTRGIAIKIVGSILGIVIQRNFEEEINKLKYYDILTDTPNRKLFISTLENEIIKSKGTYKQIKLAILFIDLDNFKEVNDTLGHTYGDELLINVANLIKATMAEGDLVSRVGGDEFFILMKSIKDYSKVSRLCVKLQSLLNCAIRIDNKHVYASASIGIAIFPNDGYDTNILLKNADTAMYSAKNNGKARYSFFNESMSSIIVRRAEIEKGLRNALENNEFEMYYQPQIDIINNKLKGFEALLRWNSAKLGKVSPAEFIPIAEQSGLIVSIGEWIIKMVCIQNSLWKSKGYLYDTIAINLSGIQLQNDDFEKTLKNIINETKINPKFVELEITESIFMKDFERSIKLLTAIRKLGITIALDDFGTGYSSLSYLKRLPINTLKIDKSFIDNIDTNEREKVIVDGIILLAQKIGLDVIAEGAETKNQIELLKGMGCNQIQGYYFSRPLSACEIEEKFLSTNCINC</sequence>
<comment type="caution">
    <text evidence="4">The sequence shown here is derived from an EMBL/GenBank/DDBJ whole genome shotgun (WGS) entry which is preliminary data.</text>
</comment>
<dbReference type="Pfam" id="PF00990">
    <property type="entry name" value="GGDEF"/>
    <property type="match status" value="1"/>
</dbReference>
<accession>A0A5N7J6B3</accession>
<dbReference type="AlphaFoldDB" id="A0A5N7J6B3"/>
<dbReference type="InterPro" id="IPR000160">
    <property type="entry name" value="GGDEF_dom"/>
</dbReference>
<dbReference type="Proteomes" id="UP000342249">
    <property type="component" value="Unassembled WGS sequence"/>
</dbReference>
<dbReference type="PANTHER" id="PTHR44757">
    <property type="entry name" value="DIGUANYLATE CYCLASE DGCP"/>
    <property type="match status" value="1"/>
</dbReference>
<reference evidence="4 5" key="1">
    <citation type="journal article" date="2019" name="Lett. Appl. Microbiol.">
        <title>A case of 'blown pack' spoilage of vacuum-packaged pork likely associated with Clostridium estertheticum in Canada.</title>
        <authorList>
            <person name="Zhang P."/>
            <person name="Ward P."/>
            <person name="McMullen L.M."/>
            <person name="Yang X."/>
        </authorList>
    </citation>
    <scope>NUCLEOTIDE SEQUENCE [LARGE SCALE GENOMIC DNA]</scope>
    <source>
        <strain evidence="4 5">MA19</strain>
    </source>
</reference>
<dbReference type="InterPro" id="IPR052155">
    <property type="entry name" value="Biofilm_reg_signaling"/>
</dbReference>
<dbReference type="NCBIfam" id="TIGR00254">
    <property type="entry name" value="GGDEF"/>
    <property type="match status" value="1"/>
</dbReference>
<dbReference type="RefSeq" id="WP_152753562.1">
    <property type="nucleotide sequence ID" value="NZ_SPSE01000045.1"/>
</dbReference>
<dbReference type="EMBL" id="SPSF01000044">
    <property type="protein sequence ID" value="MPQ64260.1"/>
    <property type="molecule type" value="Genomic_DNA"/>
</dbReference>
<dbReference type="InterPro" id="IPR029787">
    <property type="entry name" value="Nucleotide_cyclase"/>
</dbReference>
<dbReference type="Pfam" id="PF00563">
    <property type="entry name" value="EAL"/>
    <property type="match status" value="1"/>
</dbReference>
<dbReference type="CDD" id="cd01949">
    <property type="entry name" value="GGDEF"/>
    <property type="match status" value="1"/>
</dbReference>
<dbReference type="PANTHER" id="PTHR44757:SF2">
    <property type="entry name" value="BIOFILM ARCHITECTURE MAINTENANCE PROTEIN MBAA"/>
    <property type="match status" value="1"/>
</dbReference>
<proteinExistence type="predicted"/>
<dbReference type="SUPFAM" id="SSF141868">
    <property type="entry name" value="EAL domain-like"/>
    <property type="match status" value="1"/>
</dbReference>
<dbReference type="SUPFAM" id="SSF55785">
    <property type="entry name" value="PYP-like sensor domain (PAS domain)"/>
    <property type="match status" value="1"/>
</dbReference>
<dbReference type="NCBIfam" id="TIGR00229">
    <property type="entry name" value="sensory_box"/>
    <property type="match status" value="1"/>
</dbReference>
<organism evidence="4 5">
    <name type="scientific">Clostridium estertheticum</name>
    <dbReference type="NCBI Taxonomy" id="238834"/>
    <lineage>
        <taxon>Bacteria</taxon>
        <taxon>Bacillati</taxon>
        <taxon>Bacillota</taxon>
        <taxon>Clostridia</taxon>
        <taxon>Eubacteriales</taxon>
        <taxon>Clostridiaceae</taxon>
        <taxon>Clostridium</taxon>
    </lineage>
</organism>
<evidence type="ECO:0000259" key="1">
    <source>
        <dbReference type="PROSITE" id="PS50112"/>
    </source>
</evidence>
<feature type="domain" description="GGDEF" evidence="3">
    <location>
        <begin position="236"/>
        <end position="369"/>
    </location>
</feature>